<name>B0PCA0_9FIRM</name>
<dbReference type="Proteomes" id="UP000003803">
    <property type="component" value="Unassembled WGS sequence"/>
</dbReference>
<reference evidence="1" key="1">
    <citation type="submission" date="2007-11" db="EMBL/GenBank/DDBJ databases">
        <authorList>
            <person name="Fulton L."/>
            <person name="Clifton S."/>
            <person name="Fulton B."/>
            <person name="Xu J."/>
            <person name="Minx P."/>
            <person name="Pepin K.H."/>
            <person name="Johnson M."/>
            <person name="Thiruvilangam P."/>
            <person name="Bhonagiri V."/>
            <person name="Nash W.E."/>
            <person name="Mardis E.R."/>
            <person name="Wilson R.K."/>
        </authorList>
    </citation>
    <scope>NUCLEOTIDE SEQUENCE [LARGE SCALE GENOMIC DNA]</scope>
    <source>
        <strain evidence="1">DSM 17241</strain>
    </source>
</reference>
<evidence type="ECO:0000313" key="1">
    <source>
        <dbReference type="EMBL" id="EDS10855.1"/>
    </source>
</evidence>
<gene>
    <name evidence="1" type="ORF">ANACOL_02409</name>
</gene>
<dbReference type="AlphaFoldDB" id="B0PCA0"/>
<evidence type="ECO:0000313" key="2">
    <source>
        <dbReference type="Proteomes" id="UP000003803"/>
    </source>
</evidence>
<proteinExistence type="predicted"/>
<keyword evidence="2" id="KW-1185">Reference proteome</keyword>
<sequence length="71" mass="8114">MLLALDTSFPTGLFLYNKFPYIIYYNIFVIKSKYCAYTGRARKVCILARPLQRRYTGLKTGGGLIEGANRL</sequence>
<organism evidence="1 2">
    <name type="scientific">Anaerotruncus colihominis DSM 17241</name>
    <dbReference type="NCBI Taxonomy" id="445972"/>
    <lineage>
        <taxon>Bacteria</taxon>
        <taxon>Bacillati</taxon>
        <taxon>Bacillota</taxon>
        <taxon>Clostridia</taxon>
        <taxon>Eubacteriales</taxon>
        <taxon>Oscillospiraceae</taxon>
        <taxon>Anaerotruncus</taxon>
    </lineage>
</organism>
<dbReference type="EMBL" id="ABGD02000019">
    <property type="protein sequence ID" value="EDS10855.1"/>
    <property type="molecule type" value="Genomic_DNA"/>
</dbReference>
<comment type="caution">
    <text evidence="1">The sequence shown here is derived from an EMBL/GenBank/DDBJ whole genome shotgun (WGS) entry which is preliminary data.</text>
</comment>
<accession>B0PCA0</accession>
<dbReference type="HOGENOM" id="CLU_2731121_0_0_9"/>
<reference evidence="1" key="2">
    <citation type="submission" date="2013-09" db="EMBL/GenBank/DDBJ databases">
        <title>Draft genome sequence of Anaerotruncus colihominis(DSM 17241).</title>
        <authorList>
            <person name="Sudarsanam P."/>
            <person name="Ley R."/>
            <person name="Guruge J."/>
            <person name="Turnbaugh P.J."/>
            <person name="Mahowald M."/>
            <person name="Liep D."/>
            <person name="Gordon J."/>
        </authorList>
    </citation>
    <scope>NUCLEOTIDE SEQUENCE</scope>
    <source>
        <strain evidence="1">DSM 17241</strain>
    </source>
</reference>
<protein>
    <submittedName>
        <fullName evidence="1">Uncharacterized protein</fullName>
    </submittedName>
</protein>